<reference evidence="1 2" key="1">
    <citation type="submission" date="2020-08" db="EMBL/GenBank/DDBJ databases">
        <title>Sequencing the genomes of 1000 actinobacteria strains.</title>
        <authorList>
            <person name="Klenk H.-P."/>
        </authorList>
    </citation>
    <scope>NUCLEOTIDE SEQUENCE [LARGE SCALE GENOMIC DNA]</scope>
    <source>
        <strain evidence="1 2">DSM 22242</strain>
    </source>
</reference>
<accession>A0A7W5D317</accession>
<dbReference type="GeneID" id="93356521"/>
<dbReference type="EMBL" id="JACHYA010000008">
    <property type="protein sequence ID" value="MBB3172013.1"/>
    <property type="molecule type" value="Genomic_DNA"/>
</dbReference>
<dbReference type="AlphaFoldDB" id="A0A7W5D317"/>
<proteinExistence type="predicted"/>
<comment type="caution">
    <text evidence="1">The sequence shown here is derived from an EMBL/GenBank/DDBJ whole genome shotgun (WGS) entry which is preliminary data.</text>
</comment>
<sequence length="280" mass="31906">MPRTATRTRARRANLPQSEALLNFCRHCETIYEPASSPIQDVCPNCAETRYTRCDHCGTFRLTEETLTTSESCVLCRSCADARTYTCGHCGQLHETELHPPAIAHNGREICEECLPNYSRCECCGRLFRTSDTRETESGRYCWSCSSYDNGQSIQSYYFKPAPIFRDDPESEPTGLYLGVELEMDDGDADAAATRISSMYGNDFLYFKHDGSLADGCELVTHPMSPEYMYVPKRIKKMLVTSPWQPPSSRKKRILHRLVDGRNLKNALIWIISTQYNCNR</sequence>
<evidence type="ECO:0000313" key="2">
    <source>
        <dbReference type="Proteomes" id="UP000530850"/>
    </source>
</evidence>
<evidence type="ECO:0000313" key="1">
    <source>
        <dbReference type="EMBL" id="MBB3172013.1"/>
    </source>
</evidence>
<dbReference type="RefSeq" id="WP_123185218.1">
    <property type="nucleotide sequence ID" value="NZ_JACHYA010000008.1"/>
</dbReference>
<gene>
    <name evidence="1" type="ORF">FHR31_001846</name>
</gene>
<organism evidence="1 2">
    <name type="scientific">Parvibacter caecicola</name>
    <dbReference type="NCBI Taxonomy" id="747645"/>
    <lineage>
        <taxon>Bacteria</taxon>
        <taxon>Bacillati</taxon>
        <taxon>Actinomycetota</taxon>
        <taxon>Coriobacteriia</taxon>
        <taxon>Coriobacteriales</taxon>
        <taxon>Coriobacteriaceae</taxon>
        <taxon>Parvibacter</taxon>
    </lineage>
</organism>
<name>A0A7W5D317_9ACTN</name>
<protein>
    <submittedName>
        <fullName evidence="1">Putative RNA-binding Zn-ribbon protein involved in translation (DUF1610 family)</fullName>
    </submittedName>
</protein>
<dbReference type="Proteomes" id="UP000530850">
    <property type="component" value="Unassembled WGS sequence"/>
</dbReference>